<keyword evidence="2 5" id="KW-0689">Ribosomal protein</keyword>
<evidence type="ECO:0000256" key="4">
    <source>
        <dbReference type="SAM" id="MobiDB-lite"/>
    </source>
</evidence>
<comment type="caution">
    <text evidence="5">The sequence shown here is derived from an EMBL/GenBank/DDBJ whole genome shotgun (WGS) entry which is preliminary data.</text>
</comment>
<dbReference type="GO" id="GO:1990904">
    <property type="term" value="C:ribonucleoprotein complex"/>
    <property type="evidence" value="ECO:0007669"/>
    <property type="project" value="UniProtKB-KW"/>
</dbReference>
<proteinExistence type="inferred from homology"/>
<evidence type="ECO:0000313" key="6">
    <source>
        <dbReference type="Proteomes" id="UP000324632"/>
    </source>
</evidence>
<dbReference type="InterPro" id="IPR036796">
    <property type="entry name" value="Ribosomal_uL11_N_sf"/>
</dbReference>
<dbReference type="SUPFAM" id="SSF54747">
    <property type="entry name" value="Ribosomal L11/L12e N-terminal domain"/>
    <property type="match status" value="1"/>
</dbReference>
<comment type="similarity">
    <text evidence="1">Belongs to the universal ribosomal protein uL11 family.</text>
</comment>
<name>A0A5A9NHA4_9TELE</name>
<reference evidence="5 6" key="1">
    <citation type="journal article" date="2019" name="Mol. Ecol. Resour.">
        <title>Chromosome-level genome assembly of Triplophysa tibetana, a fish adapted to the harsh high-altitude environment of the Tibetan Plateau.</title>
        <authorList>
            <person name="Yang X."/>
            <person name="Liu H."/>
            <person name="Ma Z."/>
            <person name="Zou Y."/>
            <person name="Zou M."/>
            <person name="Mao Y."/>
            <person name="Li X."/>
            <person name="Wang H."/>
            <person name="Chen T."/>
            <person name="Wang W."/>
            <person name="Yang R."/>
        </authorList>
    </citation>
    <scope>NUCLEOTIDE SEQUENCE [LARGE SCALE GENOMIC DNA]</scope>
    <source>
        <strain evidence="5">TTIB1903HZAU</strain>
        <tissue evidence="5">Muscle</tissue>
    </source>
</reference>
<keyword evidence="3" id="KW-0687">Ribonucleoprotein</keyword>
<dbReference type="GO" id="GO:0005840">
    <property type="term" value="C:ribosome"/>
    <property type="evidence" value="ECO:0007669"/>
    <property type="project" value="UniProtKB-KW"/>
</dbReference>
<evidence type="ECO:0000256" key="1">
    <source>
        <dbReference type="ARBA" id="ARBA00010537"/>
    </source>
</evidence>
<evidence type="ECO:0000256" key="2">
    <source>
        <dbReference type="ARBA" id="ARBA00022980"/>
    </source>
</evidence>
<accession>A0A5A9NHA4</accession>
<dbReference type="AlphaFoldDB" id="A0A5A9NHA4"/>
<sequence>MHVGSETVSDVVVVSTEKRKSVPNTMLGINDFNSTRRTVNCSASEYVKMLGPPAKEKRRSRRTDAFQGGRTDNMSKISKAAKAVKKLDTGGVIRAIVRSGQAAPGPPLGPILGQDFLESRGVVEQVK</sequence>
<gene>
    <name evidence="5" type="ORF">E1301_Tti004241</name>
</gene>
<protein>
    <submittedName>
        <fullName evidence="5">39S ribosomal protein L11, mitochondrial</fullName>
    </submittedName>
</protein>
<dbReference type="Proteomes" id="UP000324632">
    <property type="component" value="Chromosome 17"/>
</dbReference>
<dbReference type="Gene3D" id="3.30.1550.10">
    <property type="entry name" value="Ribosomal protein L11/L12, N-terminal domain"/>
    <property type="match status" value="1"/>
</dbReference>
<feature type="region of interest" description="Disordered" evidence="4">
    <location>
        <begin position="103"/>
        <end position="127"/>
    </location>
</feature>
<evidence type="ECO:0000256" key="3">
    <source>
        <dbReference type="ARBA" id="ARBA00023274"/>
    </source>
</evidence>
<feature type="region of interest" description="Disordered" evidence="4">
    <location>
        <begin position="51"/>
        <end position="74"/>
    </location>
</feature>
<evidence type="ECO:0000313" key="5">
    <source>
        <dbReference type="EMBL" id="KAA0709334.1"/>
    </source>
</evidence>
<dbReference type="EMBL" id="SOYY01000017">
    <property type="protein sequence ID" value="KAA0709334.1"/>
    <property type="molecule type" value="Genomic_DNA"/>
</dbReference>
<keyword evidence="6" id="KW-1185">Reference proteome</keyword>
<organism evidence="5 6">
    <name type="scientific">Triplophysa tibetana</name>
    <dbReference type="NCBI Taxonomy" id="1572043"/>
    <lineage>
        <taxon>Eukaryota</taxon>
        <taxon>Metazoa</taxon>
        <taxon>Chordata</taxon>
        <taxon>Craniata</taxon>
        <taxon>Vertebrata</taxon>
        <taxon>Euteleostomi</taxon>
        <taxon>Actinopterygii</taxon>
        <taxon>Neopterygii</taxon>
        <taxon>Teleostei</taxon>
        <taxon>Ostariophysi</taxon>
        <taxon>Cypriniformes</taxon>
        <taxon>Nemacheilidae</taxon>
        <taxon>Triplophysa</taxon>
    </lineage>
</organism>